<dbReference type="Pfam" id="PF01183">
    <property type="entry name" value="Glyco_hydro_25"/>
    <property type="match status" value="1"/>
</dbReference>
<dbReference type="PANTHER" id="PTHR34135:SF2">
    <property type="entry name" value="LYSOZYME"/>
    <property type="match status" value="1"/>
</dbReference>
<evidence type="ECO:0000313" key="7">
    <source>
        <dbReference type="EMBL" id="WYJ87940.1"/>
    </source>
</evidence>
<feature type="compositionally biased region" description="Basic and acidic residues" evidence="4">
    <location>
        <begin position="84"/>
        <end position="108"/>
    </location>
</feature>
<comment type="similarity">
    <text evidence="1">Belongs to the glycosyl hydrolase 25 family.</text>
</comment>
<dbReference type="InterPro" id="IPR017853">
    <property type="entry name" value="GH"/>
</dbReference>
<reference evidence="7 8" key="2">
    <citation type="submission" date="2024-03" db="EMBL/GenBank/DDBJ databases">
        <title>The Genome Sequence of Enterococcus sp. DIV0727d.</title>
        <authorList>
            <consortium name="The Broad Institute Genomics Platform"/>
            <consortium name="The Broad Institute Microbial Omics Core"/>
            <consortium name="The Broad Institute Genomic Center for Infectious Diseases"/>
            <person name="Earl A."/>
            <person name="Manson A."/>
            <person name="Gilmore M."/>
            <person name="Schwartman J."/>
            <person name="Shea T."/>
            <person name="Abouelleil A."/>
            <person name="Cao P."/>
            <person name="Chapman S."/>
            <person name="Cusick C."/>
            <person name="Young S."/>
            <person name="Neafsey D."/>
            <person name="Nusbaum C."/>
            <person name="Birren B."/>
        </authorList>
    </citation>
    <scope>NUCLEOTIDE SEQUENCE [LARGE SCALE GENOMIC DNA]</scope>
    <source>
        <strain evidence="7 8">12C11_DIV0727</strain>
    </source>
</reference>
<feature type="domain" description="DUF5776" evidence="6">
    <location>
        <begin position="342"/>
        <end position="405"/>
    </location>
</feature>
<organism evidence="7 8">
    <name type="scientific">Candidatus Enterococcus lemimoniae</name>
    <dbReference type="NCBI Taxonomy" id="1834167"/>
    <lineage>
        <taxon>Bacteria</taxon>
        <taxon>Bacillati</taxon>
        <taxon>Bacillota</taxon>
        <taxon>Bacilli</taxon>
        <taxon>Lactobacillales</taxon>
        <taxon>Enterococcaceae</taxon>
        <taxon>Enterococcus</taxon>
    </lineage>
</organism>
<feature type="domain" description="DUF5776" evidence="6">
    <location>
        <begin position="638"/>
        <end position="702"/>
    </location>
</feature>
<reference evidence="8" key="1">
    <citation type="submission" date="2017-05" db="EMBL/GenBank/DDBJ databases">
        <title>The Genome Sequence of EEnterococcus faecalis 9F2_4866.</title>
        <authorList>
            <consortium name="The Broad Institute Genomics Platform"/>
            <consortium name="The Broad Institute Genomic Center for Infectious Diseases"/>
            <person name="Earl A."/>
            <person name="Manson A."/>
            <person name="Schwartman J."/>
            <person name="Gilmore M."/>
            <person name="Abouelleil A."/>
            <person name="Cao P."/>
            <person name="Chapman S."/>
            <person name="Cusick C."/>
            <person name="Shea T."/>
            <person name="Young S."/>
            <person name="Neafsey D."/>
            <person name="Nusbaum C."/>
            <person name="Birren B."/>
        </authorList>
    </citation>
    <scope>NUCLEOTIDE SEQUENCE [LARGE SCALE GENOMIC DNA]</scope>
    <source>
        <strain evidence="8">12C11_DIV0727</strain>
    </source>
</reference>
<keyword evidence="3" id="KW-0326">Glycosidase</keyword>
<dbReference type="InterPro" id="IPR044081">
    <property type="entry name" value="DUF5776"/>
</dbReference>
<protein>
    <recommendedName>
        <fullName evidence="6">DUF5776 domain-containing protein</fullName>
    </recommendedName>
</protein>
<gene>
    <name evidence="7" type="ORF">A5866_003066</name>
</gene>
<accession>A0ABZ2T994</accession>
<proteinExistence type="inferred from homology"/>
<evidence type="ECO:0000256" key="1">
    <source>
        <dbReference type="ARBA" id="ARBA00010646"/>
    </source>
</evidence>
<feature type="domain" description="DUF5776" evidence="6">
    <location>
        <begin position="490"/>
        <end position="553"/>
    </location>
</feature>
<dbReference type="PROSITE" id="PS51904">
    <property type="entry name" value="GLYCOSYL_HYDROL_F25_2"/>
    <property type="match status" value="1"/>
</dbReference>
<name>A0ABZ2T994_9ENTE</name>
<dbReference type="Pfam" id="PF19087">
    <property type="entry name" value="DUF5776"/>
    <property type="match status" value="5"/>
</dbReference>
<dbReference type="CDD" id="cd06522">
    <property type="entry name" value="GH25_AtlA-like"/>
    <property type="match status" value="1"/>
</dbReference>
<feature type="domain" description="DUF5776" evidence="6">
    <location>
        <begin position="564"/>
        <end position="628"/>
    </location>
</feature>
<dbReference type="Proteomes" id="UP000195080">
    <property type="component" value="Chromosome"/>
</dbReference>
<feature type="compositionally biased region" description="Basic and acidic residues" evidence="4">
    <location>
        <begin position="27"/>
        <end position="46"/>
    </location>
</feature>
<keyword evidence="5" id="KW-0732">Signal</keyword>
<evidence type="ECO:0000256" key="5">
    <source>
        <dbReference type="SAM" id="SignalP"/>
    </source>
</evidence>
<dbReference type="Gene3D" id="3.20.20.80">
    <property type="entry name" value="Glycosidases"/>
    <property type="match status" value="1"/>
</dbReference>
<feature type="compositionally biased region" description="Low complexity" evidence="4">
    <location>
        <begin position="47"/>
        <end position="59"/>
    </location>
</feature>
<evidence type="ECO:0000259" key="6">
    <source>
        <dbReference type="Pfam" id="PF19087"/>
    </source>
</evidence>
<dbReference type="PANTHER" id="PTHR34135">
    <property type="entry name" value="LYSOZYME"/>
    <property type="match status" value="1"/>
</dbReference>
<keyword evidence="2" id="KW-0378">Hydrolase</keyword>
<evidence type="ECO:0000256" key="4">
    <source>
        <dbReference type="SAM" id="MobiDB-lite"/>
    </source>
</evidence>
<dbReference type="InterPro" id="IPR018077">
    <property type="entry name" value="Glyco_hydro_fam25_subgr"/>
</dbReference>
<feature type="chain" id="PRO_5045191907" description="DUF5776 domain-containing protein" evidence="5">
    <location>
        <begin position="26"/>
        <end position="706"/>
    </location>
</feature>
<dbReference type="InterPro" id="IPR002053">
    <property type="entry name" value="Glyco_hydro_25"/>
</dbReference>
<evidence type="ECO:0000256" key="2">
    <source>
        <dbReference type="ARBA" id="ARBA00022801"/>
    </source>
</evidence>
<feature type="domain" description="DUF5776" evidence="6">
    <location>
        <begin position="416"/>
        <end position="480"/>
    </location>
</feature>
<sequence>MKRIILINCLFLSALSLSGQTVASAESESRNQKDKIVDESSYKAETESQYDSTMESSSSESHEESTQESVEPTSQSSDMTSETEETREVITNENNHQKGEFAFKDPSSRSKRSVAPDDVFADNMNLPGKTFIDVSSHNGNISVAEFQTIRSYGVIAVAVKLSEGTGYINDYAMGQIANAKAAGLQVFAYHFSRYRSEAEARAEATYFVNAAKSFGLPSNTIMINDAEAPDLTDFGRNAHNNSLVFNRRLKELGYSNDALYVGKWWITNGYINTNEFEKSRVWVAQYPYTPTADMTWNNDHGAWQWSSQMYFPKLANYQQRPFDMSVAYSSFYGSTGIDYSQYFTENPAKVILRGNDFYYSDTDFKNKVGSVSSNTPIDVLAIEYSSSGVPRLKTVNGYITANKKYAVKVSSELHNYFTENPTKIILRGDDFYYSDVNFNNRLTKESRNKVIDVVGIEYSDSGIPRLKTVNGYLTANKRYVTRVADNINDYFVTASKRVVLKGNDFYFADVDFTKRNETANANEQIEVSGIEYSTNGIPRFKTTKGYITANKKYAIQIVDNFSDYFSENPSKVVLRGDDFYYQDADFTTKLGKMKKQTMIDVNGIEYSSNGYPRLKLEKGLITANKKYVIKVADNINEYFTENVKKVKLNGNDYFYNDVNFKEKAGSLSKNQVIDVIGIEYSDTGISRLKTSHGYITAKKIYVTLVA</sequence>
<dbReference type="SMART" id="SM00641">
    <property type="entry name" value="Glyco_25"/>
    <property type="match status" value="1"/>
</dbReference>
<dbReference type="EMBL" id="CP147248">
    <property type="protein sequence ID" value="WYJ87940.1"/>
    <property type="molecule type" value="Genomic_DNA"/>
</dbReference>
<feature type="region of interest" description="Disordered" evidence="4">
    <location>
        <begin position="23"/>
        <end position="114"/>
    </location>
</feature>
<dbReference type="SUPFAM" id="SSF51445">
    <property type="entry name" value="(Trans)glycosidases"/>
    <property type="match status" value="1"/>
</dbReference>
<evidence type="ECO:0000313" key="8">
    <source>
        <dbReference type="Proteomes" id="UP000195080"/>
    </source>
</evidence>
<keyword evidence="8" id="KW-1185">Reference proteome</keyword>
<feature type="signal peptide" evidence="5">
    <location>
        <begin position="1"/>
        <end position="25"/>
    </location>
</feature>
<evidence type="ECO:0000256" key="3">
    <source>
        <dbReference type="ARBA" id="ARBA00023295"/>
    </source>
</evidence>